<dbReference type="EMBL" id="JACHIF010000002">
    <property type="protein sequence ID" value="MBB5036990.1"/>
    <property type="molecule type" value="Genomic_DNA"/>
</dbReference>
<accession>A0A7W7YJG2</accession>
<dbReference type="InterPro" id="IPR013427">
    <property type="entry name" value="Haem-bd_dom_put"/>
</dbReference>
<dbReference type="NCBIfam" id="TIGR02604">
    <property type="entry name" value="Piru_Ver_Nterm"/>
    <property type="match status" value="1"/>
</dbReference>
<dbReference type="InterPro" id="IPR016024">
    <property type="entry name" value="ARM-type_fold"/>
</dbReference>
<keyword evidence="2 4" id="KW-0479">Metal-binding</keyword>
<evidence type="ECO:0000256" key="3">
    <source>
        <dbReference type="ARBA" id="ARBA00023004"/>
    </source>
</evidence>
<proteinExistence type="predicted"/>
<dbReference type="InterPro" id="IPR055557">
    <property type="entry name" value="DUF7133"/>
</dbReference>
<dbReference type="Proteomes" id="UP000534294">
    <property type="component" value="Unassembled WGS sequence"/>
</dbReference>
<reference evidence="6 7" key="1">
    <citation type="submission" date="2020-08" db="EMBL/GenBank/DDBJ databases">
        <title>Genomic Encyclopedia of Type Strains, Phase IV (KMG-IV): sequencing the most valuable type-strain genomes for metagenomic binning, comparative biology and taxonomic classification.</title>
        <authorList>
            <person name="Goeker M."/>
        </authorList>
    </citation>
    <scope>NUCLEOTIDE SEQUENCE [LARGE SCALE GENOMIC DNA]</scope>
    <source>
        <strain evidence="6 7">DSM 12251</strain>
    </source>
</reference>
<evidence type="ECO:0000313" key="7">
    <source>
        <dbReference type="Proteomes" id="UP000534294"/>
    </source>
</evidence>
<evidence type="ECO:0000256" key="2">
    <source>
        <dbReference type="ARBA" id="ARBA00022723"/>
    </source>
</evidence>
<dbReference type="SUPFAM" id="SSF48371">
    <property type="entry name" value="ARM repeat"/>
    <property type="match status" value="1"/>
</dbReference>
<dbReference type="SUPFAM" id="SSF46626">
    <property type="entry name" value="Cytochrome c"/>
    <property type="match status" value="1"/>
</dbReference>
<dbReference type="GO" id="GO:0046872">
    <property type="term" value="F:metal ion binding"/>
    <property type="evidence" value="ECO:0007669"/>
    <property type="project" value="UniProtKB-KW"/>
</dbReference>
<dbReference type="AlphaFoldDB" id="A0A7W7YJG2"/>
<feature type="domain" description="Cytochrome c" evidence="5">
    <location>
        <begin position="685"/>
        <end position="822"/>
    </location>
</feature>
<keyword evidence="3 4" id="KW-0408">Iron</keyword>
<dbReference type="Pfam" id="PF23500">
    <property type="entry name" value="DUF7133"/>
    <property type="match status" value="1"/>
</dbReference>
<dbReference type="NCBIfam" id="TIGR02603">
    <property type="entry name" value="CxxCH_TIGR02603"/>
    <property type="match status" value="1"/>
</dbReference>
<comment type="caution">
    <text evidence="6">The sequence shown here is derived from an EMBL/GenBank/DDBJ whole genome shotgun (WGS) entry which is preliminary data.</text>
</comment>
<evidence type="ECO:0000259" key="5">
    <source>
        <dbReference type="PROSITE" id="PS51007"/>
    </source>
</evidence>
<dbReference type="Gene3D" id="2.120.10.30">
    <property type="entry name" value="TolB, C-terminal domain"/>
    <property type="match status" value="1"/>
</dbReference>
<dbReference type="PROSITE" id="PS51007">
    <property type="entry name" value="CYTC"/>
    <property type="match status" value="1"/>
</dbReference>
<organism evidence="6 7">
    <name type="scientific">Prosthecobacter dejongeii</name>
    <dbReference type="NCBI Taxonomy" id="48465"/>
    <lineage>
        <taxon>Bacteria</taxon>
        <taxon>Pseudomonadati</taxon>
        <taxon>Verrucomicrobiota</taxon>
        <taxon>Verrucomicrobiia</taxon>
        <taxon>Verrucomicrobiales</taxon>
        <taxon>Verrucomicrobiaceae</taxon>
        <taxon>Prosthecobacter</taxon>
    </lineage>
</organism>
<dbReference type="PANTHER" id="PTHR33546:SF1">
    <property type="entry name" value="LARGE, MULTIFUNCTIONAL SECRETED PROTEIN"/>
    <property type="match status" value="1"/>
</dbReference>
<dbReference type="GO" id="GO:0009055">
    <property type="term" value="F:electron transfer activity"/>
    <property type="evidence" value="ECO:0007669"/>
    <property type="project" value="InterPro"/>
</dbReference>
<dbReference type="SUPFAM" id="SSF63829">
    <property type="entry name" value="Calcium-dependent phosphotriesterase"/>
    <property type="match status" value="1"/>
</dbReference>
<dbReference type="InterPro" id="IPR011042">
    <property type="entry name" value="6-blade_b-propeller_TolB-like"/>
</dbReference>
<protein>
    <recommendedName>
        <fullName evidence="5">Cytochrome c domain-containing protein</fullName>
    </recommendedName>
</protein>
<gene>
    <name evidence="6" type="ORF">HNQ64_001232</name>
</gene>
<dbReference type="InterPro" id="IPR036909">
    <property type="entry name" value="Cyt_c-like_dom_sf"/>
</dbReference>
<dbReference type="Gene3D" id="1.10.760.10">
    <property type="entry name" value="Cytochrome c-like domain"/>
    <property type="match status" value="1"/>
</dbReference>
<dbReference type="PANTHER" id="PTHR33546">
    <property type="entry name" value="LARGE, MULTIFUNCTIONAL SECRETED PROTEIN-RELATED"/>
    <property type="match status" value="1"/>
</dbReference>
<dbReference type="RefSeq" id="WP_184206447.1">
    <property type="nucleotide sequence ID" value="NZ_JACHIF010000002.1"/>
</dbReference>
<evidence type="ECO:0000256" key="4">
    <source>
        <dbReference type="PROSITE-ProRule" id="PRU00433"/>
    </source>
</evidence>
<evidence type="ECO:0000256" key="1">
    <source>
        <dbReference type="ARBA" id="ARBA00022617"/>
    </source>
</evidence>
<dbReference type="InterPro" id="IPR013428">
    <property type="entry name" value="Membrane-bound_put_N"/>
</dbReference>
<keyword evidence="1 4" id="KW-0349">Heme</keyword>
<name>A0A7W7YJG2_9BACT</name>
<sequence length="828" mass="91431">MLRLSLVCLIIIQSTLWAVEAPKMPIVPAEIPPQIEILQPGVKLTLIAEHPQLVTPTGIDVDAQGQIWLIACHTHFRPEGYTGPAHDEILVLDAQGKNRRVFYNKTRSTMNLQLGRYGWVYLAERSRILRVKDTDGDGVGDMEENIATLDTVSDYPHNGLSGMAWDPDGGLVFALGENFGKDWTLTAHDGSKVSGRGEGGIFRCTPEGNMMRRIARGFWNPFGLLVRKDGEIFAAENDPGSRPPCRLLHIVEGADYGFQWVYGSAPVHPFVAWNGELRGTLGMVHPCGEGPCAVKELGGGVLIPSWSNHCVDYFPLTRHGAGYTSQRIELLRGSDFFRPVCMAQVPDGNFYLTDWVFSSYPIHARGRLWKLEIDPVKASWMKPAAEAPNAASQLAQGLRSGKVKLPVPELLSHARGKDAYLSDAALSALAREEWTPETLQALPTSDRVWVLVSLRRTEMAEEKWVRSLLGNSDPEIRFECLRWIADAVLTSFTPEVEKMLTDPTLDYRLFEATLATWNTLRGEPGAGVTNPEVLVGRILDTTTPAKIKGYALRLAPVTDKRLTVPLLHSLVSQNNDVLSLEVVRTLAAKTTEEARELLADIAQNEKNPASLRTEAIQGLATSAQPAHRSLLVLLSSHAEPSISREAHRALRFTPEDKSFILNPQRPSFDDTSAWLRLLDSLPGEADTENGRRLFFHPKVALCANCHRHSGRGNVVGPDLSLVSRQGDRAAILSSILQPHREVAPQFYPTQLKLTDGTDFIGILLRSSNTEVYRDLNGKERTFQKADIVSRQELKTSLMPAGLVASVTDSELRDLLAFLTKSSTESTAP</sequence>
<dbReference type="GO" id="GO:0020037">
    <property type="term" value="F:heme binding"/>
    <property type="evidence" value="ECO:0007669"/>
    <property type="project" value="InterPro"/>
</dbReference>
<dbReference type="InterPro" id="IPR009056">
    <property type="entry name" value="Cyt_c-like_dom"/>
</dbReference>
<keyword evidence="7" id="KW-1185">Reference proteome</keyword>
<evidence type="ECO:0000313" key="6">
    <source>
        <dbReference type="EMBL" id="MBB5036990.1"/>
    </source>
</evidence>